<accession>A0ABP1RES9</accession>
<evidence type="ECO:0000256" key="5">
    <source>
        <dbReference type="SAM" id="SignalP"/>
    </source>
</evidence>
<dbReference type="Proteomes" id="UP001642540">
    <property type="component" value="Unassembled WGS sequence"/>
</dbReference>
<dbReference type="InterPro" id="IPR023296">
    <property type="entry name" value="Glyco_hydro_beta-prop_sf"/>
</dbReference>
<gene>
    <name evidence="6" type="ORF">ODALV1_LOCUS21090</name>
</gene>
<dbReference type="Gene3D" id="2.115.10.20">
    <property type="entry name" value="Glycosyl hydrolase domain, family 43"/>
    <property type="match status" value="2"/>
</dbReference>
<dbReference type="EMBL" id="CAXLJM020000069">
    <property type="protein sequence ID" value="CAL8125710.1"/>
    <property type="molecule type" value="Genomic_DNA"/>
</dbReference>
<evidence type="ECO:0000313" key="6">
    <source>
        <dbReference type="EMBL" id="CAL8125710.1"/>
    </source>
</evidence>
<keyword evidence="3" id="KW-0378">Hydrolase</keyword>
<reference evidence="6 7" key="1">
    <citation type="submission" date="2024-08" db="EMBL/GenBank/DDBJ databases">
        <authorList>
            <person name="Cucini C."/>
            <person name="Frati F."/>
        </authorList>
    </citation>
    <scope>NUCLEOTIDE SEQUENCE [LARGE SCALE GENOMIC DNA]</scope>
</reference>
<dbReference type="PANTHER" id="PTHR43817">
    <property type="entry name" value="GLYCOSYL HYDROLASE"/>
    <property type="match status" value="1"/>
</dbReference>
<evidence type="ECO:0000256" key="3">
    <source>
        <dbReference type="ARBA" id="ARBA00022801"/>
    </source>
</evidence>
<dbReference type="CDD" id="cd18820">
    <property type="entry name" value="GH43_LbAraf43-like"/>
    <property type="match status" value="1"/>
</dbReference>
<feature type="signal peptide" evidence="5">
    <location>
        <begin position="1"/>
        <end position="23"/>
    </location>
</feature>
<comment type="similarity">
    <text evidence="1">Belongs to the glycosyl hydrolase 43 family.</text>
</comment>
<protein>
    <recommendedName>
        <fullName evidence="8">Extracellular exo-alpha-(1-&gt;5)-L-arabinofuranosidase</fullName>
    </recommendedName>
</protein>
<sequence length="653" mass="73661">MEPNRNFLGFFLMCIALASSSSAQETFTNPIIDGNSADPFVGRFGDFYYMLLSTDYEHELTIYKSSEMTNFRNVESKVIFRAPENYQNVWASEMHRMMDGNLYIYFAMGEVGDFNRMWAIRCDDPNDPMGNWSEAIRVIPHLEQPGVDGTILIHNNKYYYVWSGRDGIEGSLPHDSILITEMLDPVTTTTQTTVIRQPLLPWERNVNEGPFFIYNNNVSYLLFAASFTFSEYYCLGLMSIDEGLDPMVASNWWYGPEDGPVFYKNEEEDVWGPGHASFTVSPDGTETWAIYHASDDRERIEHYRVARADKVEWGPDGRPVFPRPHGYYSPQPIPSGQTTITTKTTFTNPIISGDSPDPHVLLLNGTYYLPLATDSATSITIHSSRRLTNFRNSVSRKVFGQNDCITDIWAPELTLINGELYLYLSLKNCSESSHSVYVMKAEDPSNPLGEWGSLVRLLPEVQAQTADGAVMQRNEGRELYFVYESREDPYGLWIAEMTDPMSVNAASRTLLKAPTEGWEGGVANGPAFLQGGNVTYMTYSAGNPGGADYSTALMSIGNELDPLVASNWNVKRDGPVFYRNDEEMVFATGHAGFTTSPDQTEVWMTYHAAEWPDRVFGNRVARVEKIEWDQDGNPVFPRPHGYFSPQPLPRGEA</sequence>
<evidence type="ECO:0000313" key="7">
    <source>
        <dbReference type="Proteomes" id="UP001642540"/>
    </source>
</evidence>
<evidence type="ECO:0008006" key="8">
    <source>
        <dbReference type="Google" id="ProtNLM"/>
    </source>
</evidence>
<keyword evidence="7" id="KW-1185">Reference proteome</keyword>
<dbReference type="SUPFAM" id="SSF75005">
    <property type="entry name" value="Arabinanase/levansucrase/invertase"/>
    <property type="match status" value="2"/>
</dbReference>
<dbReference type="InterPro" id="IPR006710">
    <property type="entry name" value="Glyco_hydro_43"/>
</dbReference>
<feature type="chain" id="PRO_5046300346" description="Extracellular exo-alpha-(1-&gt;5)-L-arabinofuranosidase" evidence="5">
    <location>
        <begin position="24"/>
        <end position="653"/>
    </location>
</feature>
<comment type="caution">
    <text evidence="6">The sequence shown here is derived from an EMBL/GenBank/DDBJ whole genome shotgun (WGS) entry which is preliminary data.</text>
</comment>
<dbReference type="PANTHER" id="PTHR43817:SF1">
    <property type="entry name" value="HYDROLASE, FAMILY 43, PUTATIVE (AFU_ORTHOLOGUE AFUA_3G01660)-RELATED"/>
    <property type="match status" value="1"/>
</dbReference>
<evidence type="ECO:0000256" key="4">
    <source>
        <dbReference type="ARBA" id="ARBA00023295"/>
    </source>
</evidence>
<name>A0ABP1RES9_9HEXA</name>
<keyword evidence="4" id="KW-0326">Glycosidase</keyword>
<keyword evidence="2 5" id="KW-0732">Signal</keyword>
<evidence type="ECO:0000256" key="2">
    <source>
        <dbReference type="ARBA" id="ARBA00022729"/>
    </source>
</evidence>
<dbReference type="Pfam" id="PF04616">
    <property type="entry name" value="Glyco_hydro_43"/>
    <property type="match status" value="2"/>
</dbReference>
<evidence type="ECO:0000256" key="1">
    <source>
        <dbReference type="ARBA" id="ARBA00009865"/>
    </source>
</evidence>
<proteinExistence type="inferred from homology"/>
<organism evidence="6 7">
    <name type="scientific">Orchesella dallaii</name>
    <dbReference type="NCBI Taxonomy" id="48710"/>
    <lineage>
        <taxon>Eukaryota</taxon>
        <taxon>Metazoa</taxon>
        <taxon>Ecdysozoa</taxon>
        <taxon>Arthropoda</taxon>
        <taxon>Hexapoda</taxon>
        <taxon>Collembola</taxon>
        <taxon>Entomobryomorpha</taxon>
        <taxon>Entomobryoidea</taxon>
        <taxon>Orchesellidae</taxon>
        <taxon>Orchesellinae</taxon>
        <taxon>Orchesella</taxon>
    </lineage>
</organism>